<name>A0A8H7V7E2_9FUNG</name>
<evidence type="ECO:0000313" key="2">
    <source>
        <dbReference type="Proteomes" id="UP000603453"/>
    </source>
</evidence>
<dbReference type="EMBL" id="JAEPRD010000048">
    <property type="protein sequence ID" value="KAG2203964.1"/>
    <property type="molecule type" value="Genomic_DNA"/>
</dbReference>
<proteinExistence type="predicted"/>
<comment type="caution">
    <text evidence="1">The sequence shown here is derived from an EMBL/GenBank/DDBJ whole genome shotgun (WGS) entry which is preliminary data.</text>
</comment>
<evidence type="ECO:0000313" key="1">
    <source>
        <dbReference type="EMBL" id="KAG2203964.1"/>
    </source>
</evidence>
<organism evidence="1 2">
    <name type="scientific">Mucor saturninus</name>
    <dbReference type="NCBI Taxonomy" id="64648"/>
    <lineage>
        <taxon>Eukaryota</taxon>
        <taxon>Fungi</taxon>
        <taxon>Fungi incertae sedis</taxon>
        <taxon>Mucoromycota</taxon>
        <taxon>Mucoromycotina</taxon>
        <taxon>Mucoromycetes</taxon>
        <taxon>Mucorales</taxon>
        <taxon>Mucorineae</taxon>
        <taxon>Mucoraceae</taxon>
        <taxon>Mucor</taxon>
    </lineage>
</organism>
<dbReference type="Proteomes" id="UP000603453">
    <property type="component" value="Unassembled WGS sequence"/>
</dbReference>
<dbReference type="AlphaFoldDB" id="A0A8H7V7E2"/>
<reference evidence="1" key="1">
    <citation type="submission" date="2020-12" db="EMBL/GenBank/DDBJ databases">
        <title>Metabolic potential, ecology and presence of endohyphal bacteria is reflected in genomic diversity of Mucoromycotina.</title>
        <authorList>
            <person name="Muszewska A."/>
            <person name="Okrasinska A."/>
            <person name="Steczkiewicz K."/>
            <person name="Drgas O."/>
            <person name="Orlowska M."/>
            <person name="Perlinska-Lenart U."/>
            <person name="Aleksandrzak-Piekarczyk T."/>
            <person name="Szatraj K."/>
            <person name="Zielenkiewicz U."/>
            <person name="Pilsyk S."/>
            <person name="Malc E."/>
            <person name="Mieczkowski P."/>
            <person name="Kruszewska J.S."/>
            <person name="Biernat P."/>
            <person name="Pawlowska J."/>
        </authorList>
    </citation>
    <scope>NUCLEOTIDE SEQUENCE</scope>
    <source>
        <strain evidence="1">WA0000017839</strain>
    </source>
</reference>
<protein>
    <submittedName>
        <fullName evidence="1">Uncharacterized protein</fullName>
    </submittedName>
</protein>
<gene>
    <name evidence="1" type="ORF">INT47_007547</name>
</gene>
<sequence>MMTNYPNIKTVDINTTTPKSSLKLESKFTTFDMDLIGPCPSQETFDLISTCIPRIGHLNIERLIGYENGWNNDNLILDLTRLNDLQRVSIVINYTRNIKNDIFGVQFKFPGSDMVHCHFISNYREESVEGFEKVPMSSCHTHYSSSMRRVFIQCHGVKNLRFSELSRYYQIVRMRVSFEISK</sequence>
<keyword evidence="2" id="KW-1185">Reference proteome</keyword>
<accession>A0A8H7V7E2</accession>